<dbReference type="Pfam" id="PF13439">
    <property type="entry name" value="Glyco_transf_4"/>
    <property type="match status" value="1"/>
</dbReference>
<dbReference type="Proteomes" id="UP000196355">
    <property type="component" value="Unassembled WGS sequence"/>
</dbReference>
<protein>
    <recommendedName>
        <fullName evidence="5">Glycosyl transferase family 1 domain-containing protein</fullName>
    </recommendedName>
</protein>
<evidence type="ECO:0000259" key="2">
    <source>
        <dbReference type="Pfam" id="PF13439"/>
    </source>
</evidence>
<comment type="caution">
    <text evidence="3">The sequence shown here is derived from an EMBL/GenBank/DDBJ whole genome shotgun (WGS) entry which is preliminary data.</text>
</comment>
<dbReference type="PANTHER" id="PTHR12526:SF630">
    <property type="entry name" value="GLYCOSYLTRANSFERASE"/>
    <property type="match status" value="1"/>
</dbReference>
<feature type="domain" description="Glycosyl transferase family 1" evidence="1">
    <location>
        <begin position="241"/>
        <end position="394"/>
    </location>
</feature>
<accession>A0A202C1H4</accession>
<name>A0A202C1H4_9FLAO</name>
<dbReference type="InterPro" id="IPR028098">
    <property type="entry name" value="Glyco_trans_4-like_N"/>
</dbReference>
<dbReference type="EMBL" id="MVAG01000114">
    <property type="protein sequence ID" value="OVE57629.1"/>
    <property type="molecule type" value="Genomic_DNA"/>
</dbReference>
<evidence type="ECO:0000313" key="4">
    <source>
        <dbReference type="Proteomes" id="UP000196355"/>
    </source>
</evidence>
<dbReference type="Gene3D" id="3.40.50.2000">
    <property type="entry name" value="Glycogen Phosphorylase B"/>
    <property type="match status" value="2"/>
</dbReference>
<evidence type="ECO:0000259" key="1">
    <source>
        <dbReference type="Pfam" id="PF00534"/>
    </source>
</evidence>
<dbReference type="SUPFAM" id="SSF53756">
    <property type="entry name" value="UDP-Glycosyltransferase/glycogen phosphorylase"/>
    <property type="match status" value="1"/>
</dbReference>
<feature type="domain" description="Glycosyltransferase subfamily 4-like N-terminal" evidence="2">
    <location>
        <begin position="16"/>
        <end position="221"/>
    </location>
</feature>
<dbReference type="Pfam" id="PF00534">
    <property type="entry name" value="Glycos_transf_1"/>
    <property type="match status" value="1"/>
</dbReference>
<gene>
    <name evidence="3" type="ORF">B0E34_10765</name>
</gene>
<organism evidence="3 4">
    <name type="scientific">Chryseobacterium mucoviscidosis</name>
    <dbReference type="NCBI Taxonomy" id="1945581"/>
    <lineage>
        <taxon>Bacteria</taxon>
        <taxon>Pseudomonadati</taxon>
        <taxon>Bacteroidota</taxon>
        <taxon>Flavobacteriia</taxon>
        <taxon>Flavobacteriales</taxon>
        <taxon>Weeksellaceae</taxon>
        <taxon>Chryseobacterium group</taxon>
        <taxon>Chryseobacterium</taxon>
    </lineage>
</organism>
<dbReference type="GO" id="GO:0016757">
    <property type="term" value="F:glycosyltransferase activity"/>
    <property type="evidence" value="ECO:0007669"/>
    <property type="project" value="InterPro"/>
</dbReference>
<dbReference type="RefSeq" id="WP_087709347.1">
    <property type="nucleotide sequence ID" value="NZ_MVAG01000114.1"/>
</dbReference>
<evidence type="ECO:0000313" key="3">
    <source>
        <dbReference type="EMBL" id="OVE57629.1"/>
    </source>
</evidence>
<dbReference type="InterPro" id="IPR001296">
    <property type="entry name" value="Glyco_trans_1"/>
</dbReference>
<sequence length="414" mass="47387">MKVLQICTGFDISFNGGITNYVRNISSTMADNGLDVTVLYSEDNKEEKKYNFKTLHIDPKLRPFHLSSVITNEDINVVEKIVKDLSPDIIHVHMMIDLPLKVLEVLKKHAKVIISLHDYSYVCNRIILLDKDGKLCTNSKENLKCNSCISYEETLDQKYIGGGIRKGLKLLKVKKIANSSGHHERFLEGRKLFRNVDALIAVSHRVKEIYQENGYENDLFVVNHIGNYTADESFRKNFTTREKKENNQKIKFGFIGNLHFHKGADLFLKLAENSNHEFHIYGGIEDYVLEKIQTMPHVFYHGRYQHSDLVDILKKIDVGLVLSIWEDNAPQVVFEFLNAGIPIVGTKMGGIPDFVTNNNGFLFEPNEDGINSALQLMNSDDVYNLYNRVINNIKGTKTASEHMDELMNIYKQIV</sequence>
<proteinExistence type="predicted"/>
<reference evidence="4" key="1">
    <citation type="submission" date="2017-02" db="EMBL/GenBank/DDBJ databases">
        <authorList>
            <person name="Tetz G."/>
            <person name="Tetz V."/>
        </authorList>
    </citation>
    <scope>NUCLEOTIDE SEQUENCE [LARGE SCALE GENOMIC DNA]</scope>
    <source>
        <strain evidence="4">VT16-26</strain>
    </source>
</reference>
<keyword evidence="4" id="KW-1185">Reference proteome</keyword>
<dbReference type="AlphaFoldDB" id="A0A202C1H4"/>
<dbReference type="PANTHER" id="PTHR12526">
    <property type="entry name" value="GLYCOSYLTRANSFERASE"/>
    <property type="match status" value="1"/>
</dbReference>
<evidence type="ECO:0008006" key="5">
    <source>
        <dbReference type="Google" id="ProtNLM"/>
    </source>
</evidence>